<sequence length="97" mass="10832">MKKFKIFILLLSVTFIGCHNQNRNPAGEVKFTSKDTASSILSYEFKDSSDSESTEIADSLLSTQLLTEGIFHNDEVQMKSGLGFSKINKVISLRKLN</sequence>
<name>A0ABT6YGR3_9BACT</name>
<accession>A0ABT6YGR3</accession>
<protein>
    <submittedName>
        <fullName evidence="1">Uncharacterized protein</fullName>
    </submittedName>
</protein>
<dbReference type="EMBL" id="JASHID010000001">
    <property type="protein sequence ID" value="MDI9862789.1"/>
    <property type="molecule type" value="Genomic_DNA"/>
</dbReference>
<evidence type="ECO:0000313" key="2">
    <source>
        <dbReference type="Proteomes" id="UP001236569"/>
    </source>
</evidence>
<gene>
    <name evidence="1" type="ORF">QM480_00530</name>
</gene>
<organism evidence="1 2">
    <name type="scientific">Flectobacillus longus</name>
    <dbReference type="NCBI Taxonomy" id="2984207"/>
    <lineage>
        <taxon>Bacteria</taxon>
        <taxon>Pseudomonadati</taxon>
        <taxon>Bacteroidota</taxon>
        <taxon>Cytophagia</taxon>
        <taxon>Cytophagales</taxon>
        <taxon>Flectobacillaceae</taxon>
        <taxon>Flectobacillus</taxon>
    </lineage>
</organism>
<evidence type="ECO:0000313" key="1">
    <source>
        <dbReference type="EMBL" id="MDI9862789.1"/>
    </source>
</evidence>
<keyword evidence="2" id="KW-1185">Reference proteome</keyword>
<proteinExistence type="predicted"/>
<dbReference type="PROSITE" id="PS51257">
    <property type="entry name" value="PROKAR_LIPOPROTEIN"/>
    <property type="match status" value="1"/>
</dbReference>
<dbReference type="RefSeq" id="WP_283368152.1">
    <property type="nucleotide sequence ID" value="NZ_JASHID010000001.1"/>
</dbReference>
<reference evidence="1 2" key="1">
    <citation type="submission" date="2023-05" db="EMBL/GenBank/DDBJ databases">
        <title>Novel species of genus Flectobacillus isolated from stream in China.</title>
        <authorList>
            <person name="Lu H."/>
        </authorList>
    </citation>
    <scope>NUCLEOTIDE SEQUENCE [LARGE SCALE GENOMIC DNA]</scope>
    <source>
        <strain evidence="1 2">DC10W</strain>
    </source>
</reference>
<comment type="caution">
    <text evidence="1">The sequence shown here is derived from an EMBL/GenBank/DDBJ whole genome shotgun (WGS) entry which is preliminary data.</text>
</comment>
<dbReference type="Proteomes" id="UP001236569">
    <property type="component" value="Unassembled WGS sequence"/>
</dbReference>